<dbReference type="PATRIC" id="fig|378806.16.peg.7267"/>
<protein>
    <submittedName>
        <fullName evidence="1">Uncharacterized protein</fullName>
    </submittedName>
</protein>
<dbReference type="AlphaFoldDB" id="Q097X0"/>
<dbReference type="Pfam" id="PF13289">
    <property type="entry name" value="SIR2_2"/>
    <property type="match status" value="1"/>
</dbReference>
<name>Q097X0_STIAD</name>
<comment type="caution">
    <text evidence="1">The sequence shown here is derived from an EMBL/GenBank/DDBJ whole genome shotgun (WGS) entry which is preliminary data.</text>
</comment>
<dbReference type="EMBL" id="AAMD01000023">
    <property type="protein sequence ID" value="EAU67975.1"/>
    <property type="molecule type" value="Genomic_DNA"/>
</dbReference>
<reference evidence="1 2" key="1">
    <citation type="submission" date="2006-04" db="EMBL/GenBank/DDBJ databases">
        <authorList>
            <person name="Nierman W.C."/>
        </authorList>
    </citation>
    <scope>NUCLEOTIDE SEQUENCE [LARGE SCALE GENOMIC DNA]</scope>
    <source>
        <strain evidence="1 2">DW4/3-1</strain>
    </source>
</reference>
<accession>Q097X0</accession>
<evidence type="ECO:0000313" key="2">
    <source>
        <dbReference type="Proteomes" id="UP000032702"/>
    </source>
</evidence>
<evidence type="ECO:0000313" key="1">
    <source>
        <dbReference type="EMBL" id="EAU67975.1"/>
    </source>
</evidence>
<dbReference type="SUPFAM" id="SSF52467">
    <property type="entry name" value="DHS-like NAD/FAD-binding domain"/>
    <property type="match status" value="1"/>
</dbReference>
<dbReference type="Proteomes" id="UP000032702">
    <property type="component" value="Unassembled WGS sequence"/>
</dbReference>
<organism evidence="1 2">
    <name type="scientific">Stigmatella aurantiaca (strain DW4/3-1)</name>
    <dbReference type="NCBI Taxonomy" id="378806"/>
    <lineage>
        <taxon>Bacteria</taxon>
        <taxon>Pseudomonadati</taxon>
        <taxon>Myxococcota</taxon>
        <taxon>Myxococcia</taxon>
        <taxon>Myxococcales</taxon>
        <taxon>Cystobacterineae</taxon>
        <taxon>Archangiaceae</taxon>
        <taxon>Stigmatella</taxon>
    </lineage>
</organism>
<proteinExistence type="predicted"/>
<dbReference type="InterPro" id="IPR029035">
    <property type="entry name" value="DHS-like_NAD/FAD-binding_dom"/>
</dbReference>
<gene>
    <name evidence="1" type="ORF">STIAU_0784</name>
</gene>
<sequence length="527" mass="58622">MSKRHYPFGTDARDPLTMTPSLIAEAAALAAKHKLIPFLGAGCSLPHLGSGWDDITTKLATALGIAETDPLKVAQLYVDRFGKERFCDFLKEHLRIDAYDDLKGPTHLQVMSLRVGTIYTTNQDNVMERCLEKYGRPYKVIVKLEDLAEAMPGQPLYIKYHGDLDDPASVVFTSADYAARTGSRHFLNIRLESDLLAKGLLFIGFSFRDPNIQSTFDELTRVFGGRLPPSYLLAWENSPGLTAMCAKHGIKLMVPRDVHPEATDIAEAFTQTLSDIVGETAHHKRRDELDMIFRPTVPPTRPVATAYDVAAAQRALQNDPFEEAIGKFRGLFDIALIPQALEPSVASIFLELAKKCGSAEEGDDLNAAAFNLHLSDPGLRLEVMAALLATTNLRKSESLFDIFRPSVRDVPGEWTIVALARALELLASWGRQVTDGIRGRISHLIEYDECDLKNYPEDVQGYVKHWFDKAWNDRSFAPHTTYEHPLVRYERLKAGGSLKMTHGAPGGAAIAKRLKESMPKAFVKPYE</sequence>